<reference evidence="2" key="1">
    <citation type="journal article" date="2019" name="Int. J. Syst. Evol. Microbiol.">
        <title>The Global Catalogue of Microorganisms (GCM) 10K type strain sequencing project: providing services to taxonomists for standard genome sequencing and annotation.</title>
        <authorList>
            <consortium name="The Broad Institute Genomics Platform"/>
            <consortium name="The Broad Institute Genome Sequencing Center for Infectious Disease"/>
            <person name="Wu L."/>
            <person name="Ma J."/>
        </authorList>
    </citation>
    <scope>NUCLEOTIDE SEQUENCE [LARGE SCALE GENOMIC DNA]</scope>
    <source>
        <strain evidence="2">CCM 8895</strain>
    </source>
</reference>
<name>A0ABW1UT33_9LACO</name>
<protein>
    <recommendedName>
        <fullName evidence="3">DUF1659 domain-containing protein</fullName>
    </recommendedName>
</protein>
<comment type="caution">
    <text evidence="1">The sequence shown here is derived from an EMBL/GenBank/DDBJ whole genome shotgun (WGS) entry which is preliminary data.</text>
</comment>
<organism evidence="1 2">
    <name type="scientific">Companilactobacillus baiquanensis</name>
    <dbReference type="NCBI Taxonomy" id="2486005"/>
    <lineage>
        <taxon>Bacteria</taxon>
        <taxon>Bacillati</taxon>
        <taxon>Bacillota</taxon>
        <taxon>Bacilli</taxon>
        <taxon>Lactobacillales</taxon>
        <taxon>Lactobacillaceae</taxon>
        <taxon>Companilactobacillus</taxon>
    </lineage>
</organism>
<gene>
    <name evidence="1" type="ORF">ACFP1F_02315</name>
</gene>
<evidence type="ECO:0008006" key="3">
    <source>
        <dbReference type="Google" id="ProtNLM"/>
    </source>
</evidence>
<sequence>MDWEKTSINLTMTNDKYAKGKMVRSFNNIVADPTKEQIGLLIEGLIMLSDGDAFLKAEVIKHDAMVTE</sequence>
<dbReference type="Proteomes" id="UP001596186">
    <property type="component" value="Unassembled WGS sequence"/>
</dbReference>
<proteinExistence type="predicted"/>
<dbReference type="EMBL" id="JBHSSN010000004">
    <property type="protein sequence ID" value="MFC6322600.1"/>
    <property type="molecule type" value="Genomic_DNA"/>
</dbReference>
<accession>A0ABW1UT33</accession>
<evidence type="ECO:0000313" key="2">
    <source>
        <dbReference type="Proteomes" id="UP001596186"/>
    </source>
</evidence>
<keyword evidence="2" id="KW-1185">Reference proteome</keyword>
<dbReference type="RefSeq" id="WP_125593143.1">
    <property type="nucleotide sequence ID" value="NZ_JBHSSN010000004.1"/>
</dbReference>
<evidence type="ECO:0000313" key="1">
    <source>
        <dbReference type="EMBL" id="MFC6322600.1"/>
    </source>
</evidence>